<feature type="transmembrane region" description="Helical" evidence="1">
    <location>
        <begin position="111"/>
        <end position="129"/>
    </location>
</feature>
<keyword evidence="1" id="KW-0812">Transmembrane</keyword>
<dbReference type="InterPro" id="IPR009827">
    <property type="entry name" value="MatC_N"/>
</dbReference>
<keyword evidence="4" id="KW-1185">Reference proteome</keyword>
<evidence type="ECO:0000256" key="1">
    <source>
        <dbReference type="SAM" id="Phobius"/>
    </source>
</evidence>
<keyword evidence="1" id="KW-0472">Membrane</keyword>
<organism evidence="3 4">
    <name type="scientific">Cloacibacillus evryensis</name>
    <dbReference type="NCBI Taxonomy" id="508460"/>
    <lineage>
        <taxon>Bacteria</taxon>
        <taxon>Thermotogati</taxon>
        <taxon>Synergistota</taxon>
        <taxon>Synergistia</taxon>
        <taxon>Synergistales</taxon>
        <taxon>Synergistaceae</taxon>
        <taxon>Cloacibacillus</taxon>
    </lineage>
</organism>
<reference evidence="3 4" key="1">
    <citation type="submission" date="2022-06" db="EMBL/GenBank/DDBJ databases">
        <title>Isolation of gut microbiota from human fecal samples.</title>
        <authorList>
            <person name="Pamer E.G."/>
            <person name="Barat B."/>
            <person name="Waligurski E."/>
            <person name="Medina S."/>
            <person name="Paddock L."/>
            <person name="Mostad J."/>
        </authorList>
    </citation>
    <scope>NUCLEOTIDE SEQUENCE [LARGE SCALE GENOMIC DNA]</scope>
    <source>
        <strain evidence="3 4">DFI.9.90</strain>
    </source>
</reference>
<feature type="transmembrane region" description="Helical" evidence="1">
    <location>
        <begin position="266"/>
        <end position="284"/>
    </location>
</feature>
<comment type="caution">
    <text evidence="3">The sequence shown here is derived from an EMBL/GenBank/DDBJ whole genome shotgun (WGS) entry which is preliminary data.</text>
</comment>
<feature type="transmembrane region" description="Helical" evidence="1">
    <location>
        <begin position="51"/>
        <end position="70"/>
    </location>
</feature>
<sequence length="421" mass="44346">MTMQIIALGLLIGAIAIGFIKKINVGIAAFGLVLLLALIGGLKLKVIFAGFPTKLFITLLGTMFFFALLQENKTLELLSQKIIAAVGKNAFLIPIILYVTAYALSAAGPGAISAQAVTILFAVTLAVQMKVDPLLLATPAFLGAVGGTVSPIALTGIIISDLFAAQNISVPNSQWILLFGITAVNFLCALVTYIWFKGYRLSPDDTIRSESLPAFNNSQKMGLASLLFLVCAVVLLKWDVGLVSFTLGFVLVLFGAANEQKAIKLIQWNVLILISGVSVLMNVTQELGGIALLSNMLASVMNKATAPSVMALTGGILSWFSSANGVVFPTLIPTLPRIAQQLGSGMPGVMEMTMGIVGAATIAGISPLSTGGSLILAVYSQEARCDVKEQQKLFARCFILSFCFVAFVAVIAAFIFKPICG</sequence>
<evidence type="ECO:0000313" key="4">
    <source>
        <dbReference type="Proteomes" id="UP001205919"/>
    </source>
</evidence>
<dbReference type="EMBL" id="JANFYT010000038">
    <property type="protein sequence ID" value="MCQ4815474.1"/>
    <property type="molecule type" value="Genomic_DNA"/>
</dbReference>
<feature type="transmembrane region" description="Helical" evidence="1">
    <location>
        <begin position="226"/>
        <end position="254"/>
    </location>
</feature>
<dbReference type="AlphaFoldDB" id="A0AAW5KBT3"/>
<feature type="transmembrane region" description="Helical" evidence="1">
    <location>
        <begin position="82"/>
        <end position="104"/>
    </location>
</feature>
<dbReference type="Proteomes" id="UP001205919">
    <property type="component" value="Unassembled WGS sequence"/>
</dbReference>
<feature type="transmembrane region" description="Helical" evidence="1">
    <location>
        <begin position="141"/>
        <end position="163"/>
    </location>
</feature>
<dbReference type="RefSeq" id="WP_008709764.1">
    <property type="nucleotide sequence ID" value="NZ_CABKQM010000004.1"/>
</dbReference>
<keyword evidence="1" id="KW-1133">Transmembrane helix</keyword>
<name>A0AAW5KBT3_9BACT</name>
<feature type="transmembrane region" description="Helical" evidence="1">
    <location>
        <begin position="175"/>
        <end position="196"/>
    </location>
</feature>
<evidence type="ECO:0000313" key="3">
    <source>
        <dbReference type="EMBL" id="MCQ4815474.1"/>
    </source>
</evidence>
<accession>A0AAW5KBT3</accession>
<feature type="transmembrane region" description="Helical" evidence="1">
    <location>
        <begin position="393"/>
        <end position="416"/>
    </location>
</feature>
<feature type="transmembrane region" description="Helical" evidence="1">
    <location>
        <begin position="26"/>
        <end position="44"/>
    </location>
</feature>
<gene>
    <name evidence="3" type="ORF">NE630_13635</name>
</gene>
<evidence type="ECO:0000259" key="2">
    <source>
        <dbReference type="Pfam" id="PF07158"/>
    </source>
</evidence>
<feature type="domain" description="Dicarboxylate carrier MatC N-terminal" evidence="2">
    <location>
        <begin position="1"/>
        <end position="147"/>
    </location>
</feature>
<feature type="transmembrane region" description="Helical" evidence="1">
    <location>
        <begin position="353"/>
        <end position="381"/>
    </location>
</feature>
<protein>
    <submittedName>
        <fullName evidence="3">SLC13 family permease</fullName>
    </submittedName>
</protein>
<feature type="transmembrane region" description="Helical" evidence="1">
    <location>
        <begin position="304"/>
        <end position="332"/>
    </location>
</feature>
<proteinExistence type="predicted"/>
<dbReference type="Pfam" id="PF07158">
    <property type="entry name" value="MatC_N"/>
    <property type="match status" value="1"/>
</dbReference>